<feature type="compositionally biased region" description="Basic and acidic residues" evidence="1">
    <location>
        <begin position="171"/>
        <end position="186"/>
    </location>
</feature>
<accession>A0A822Z0L1</accession>
<proteinExistence type="predicted"/>
<evidence type="ECO:0000313" key="2">
    <source>
        <dbReference type="EMBL" id="DAD37029.1"/>
    </source>
</evidence>
<gene>
    <name evidence="2" type="ORF">HUJ06_007670</name>
</gene>
<dbReference type="EMBL" id="DUZY01000004">
    <property type="protein sequence ID" value="DAD37029.1"/>
    <property type="molecule type" value="Genomic_DNA"/>
</dbReference>
<sequence length="186" mass="21197">MINSLTLINTMTFVSANTWQSRDNAKSLTPDFYSCLPGKEEKKLIQALLSHHGWREKDITGNGTGYFIPYKKDQIVFTKSLIRTDVIIELIWTLRTHAPLAWLSPKPNRKKEGEGRRSNQKFQWFRRERRVDGGAGKGIAGDMGTNIARREKRVDGGTGEELQETQAQMSEDGREEWTAEQAGELK</sequence>
<organism evidence="2 3">
    <name type="scientific">Nelumbo nucifera</name>
    <name type="common">Sacred lotus</name>
    <dbReference type="NCBI Taxonomy" id="4432"/>
    <lineage>
        <taxon>Eukaryota</taxon>
        <taxon>Viridiplantae</taxon>
        <taxon>Streptophyta</taxon>
        <taxon>Embryophyta</taxon>
        <taxon>Tracheophyta</taxon>
        <taxon>Spermatophyta</taxon>
        <taxon>Magnoliopsida</taxon>
        <taxon>Proteales</taxon>
        <taxon>Nelumbonaceae</taxon>
        <taxon>Nelumbo</taxon>
    </lineage>
</organism>
<evidence type="ECO:0000313" key="3">
    <source>
        <dbReference type="Proteomes" id="UP000607653"/>
    </source>
</evidence>
<dbReference type="Proteomes" id="UP000607653">
    <property type="component" value="Unassembled WGS sequence"/>
</dbReference>
<comment type="caution">
    <text evidence="2">The sequence shown here is derived from an EMBL/GenBank/DDBJ whole genome shotgun (WGS) entry which is preliminary data.</text>
</comment>
<protein>
    <submittedName>
        <fullName evidence="2">Uncharacterized protein</fullName>
    </submittedName>
</protein>
<name>A0A822Z0L1_NELNU</name>
<feature type="region of interest" description="Disordered" evidence="1">
    <location>
        <begin position="133"/>
        <end position="186"/>
    </location>
</feature>
<reference evidence="2 3" key="1">
    <citation type="journal article" date="2020" name="Mol. Biol. Evol.">
        <title>Distinct Expression and Methylation Patterns for Genes with Different Fates following a Single Whole-Genome Duplication in Flowering Plants.</title>
        <authorList>
            <person name="Shi T."/>
            <person name="Rahmani R.S."/>
            <person name="Gugger P.F."/>
            <person name="Wang M."/>
            <person name="Li H."/>
            <person name="Zhang Y."/>
            <person name="Li Z."/>
            <person name="Wang Q."/>
            <person name="Van de Peer Y."/>
            <person name="Marchal K."/>
            <person name="Chen J."/>
        </authorList>
    </citation>
    <scope>NUCLEOTIDE SEQUENCE [LARGE SCALE GENOMIC DNA]</scope>
    <source>
        <tissue evidence="2">Leaf</tissue>
    </source>
</reference>
<keyword evidence="3" id="KW-1185">Reference proteome</keyword>
<dbReference type="AlphaFoldDB" id="A0A822Z0L1"/>
<evidence type="ECO:0000256" key="1">
    <source>
        <dbReference type="SAM" id="MobiDB-lite"/>
    </source>
</evidence>